<protein>
    <submittedName>
        <fullName evidence="3">Methylcrotonoyl-CoA carboxylase</fullName>
    </submittedName>
</protein>
<dbReference type="RefSeq" id="WP_284245804.1">
    <property type="nucleotide sequence ID" value="NZ_BSST01000001.1"/>
</dbReference>
<reference evidence="3 4" key="1">
    <citation type="submission" date="2023-03" db="EMBL/GenBank/DDBJ databases">
        <title>Draft genome sequence of Thalassotalea insulae KCTC 62186T.</title>
        <authorList>
            <person name="Sawabe T."/>
        </authorList>
    </citation>
    <scope>NUCLEOTIDE SEQUENCE [LARGE SCALE GENOMIC DNA]</scope>
    <source>
        <strain evidence="3 4">KCTC 62186</strain>
    </source>
</reference>
<dbReference type="PANTHER" id="PTHR22855:SF13">
    <property type="entry name" value="METHYLCROTONOYL-COA CARBOXYLASE BETA CHAIN, MITOCHONDRIAL"/>
    <property type="match status" value="1"/>
</dbReference>
<dbReference type="InterPro" id="IPR011762">
    <property type="entry name" value="COA_CT_N"/>
</dbReference>
<evidence type="ECO:0000313" key="4">
    <source>
        <dbReference type="Proteomes" id="UP001157186"/>
    </source>
</evidence>
<gene>
    <name evidence="3" type="primary">mccB</name>
    <name evidence="3" type="ORF">tinsulaeT_32020</name>
</gene>
<dbReference type="Gene3D" id="3.90.226.10">
    <property type="entry name" value="2-enoyl-CoA Hydratase, Chain A, domain 1"/>
    <property type="match status" value="2"/>
</dbReference>
<evidence type="ECO:0000313" key="3">
    <source>
        <dbReference type="EMBL" id="GLX79862.1"/>
    </source>
</evidence>
<feature type="domain" description="CoA carboxyltransferase C-terminal" evidence="2">
    <location>
        <begin position="278"/>
        <end position="527"/>
    </location>
</feature>
<dbReference type="PANTHER" id="PTHR22855">
    <property type="entry name" value="ACETYL, PROPIONYL, PYRUVATE, AND GLUTACONYL CARBOXYLASE-RELATED"/>
    <property type="match status" value="1"/>
</dbReference>
<evidence type="ECO:0000259" key="2">
    <source>
        <dbReference type="PROSITE" id="PS50989"/>
    </source>
</evidence>
<name>A0ABQ6GZ54_9GAMM</name>
<dbReference type="PROSITE" id="PS50989">
    <property type="entry name" value="COA_CT_CTER"/>
    <property type="match status" value="1"/>
</dbReference>
<dbReference type="InterPro" id="IPR011763">
    <property type="entry name" value="COA_CT_C"/>
</dbReference>
<keyword evidence="4" id="KW-1185">Reference proteome</keyword>
<organism evidence="3 4">
    <name type="scientific">Thalassotalea insulae</name>
    <dbReference type="NCBI Taxonomy" id="2056778"/>
    <lineage>
        <taxon>Bacteria</taxon>
        <taxon>Pseudomonadati</taxon>
        <taxon>Pseudomonadota</taxon>
        <taxon>Gammaproteobacteria</taxon>
        <taxon>Alteromonadales</taxon>
        <taxon>Colwelliaceae</taxon>
        <taxon>Thalassotalea</taxon>
    </lineage>
</organism>
<dbReference type="SUPFAM" id="SSF52096">
    <property type="entry name" value="ClpP/crotonase"/>
    <property type="match status" value="2"/>
</dbReference>
<dbReference type="Pfam" id="PF01039">
    <property type="entry name" value="Carboxyl_trans"/>
    <property type="match status" value="1"/>
</dbReference>
<sequence length="535" mass="57873">MAKIISKINPRSPEFTENAAAMQLQVDDLKAKLEQIKLGGGEKSRDRHLSRGKLLPRDRVNALLDPGAPFLEFSQLAAFDVYPDDVPAAGIITGIGRVGGQECVIVANDATVKGGTYYPLTVKKHLRAQSIAQENNLPCIYLVDSGGANLPNQDDVFPDKEHFGRIFFNQANMSAQAIPQIAVVMGSCTAGGAYVPAMADESIIVKEQGTIFLAGPPLVKAATGEVVSAEDLGGADVHCRTSGVADHYAQNDHHALELAKTIVANLNRVKPVAMNIKPVQEPAYETSEIYGIIPKDSRQPFDIREVIARIVDGSEFDEFKALYGTTLVCGFARIYGYPVGIVANNGILFGESAQKGAHFIELCAQRKIPLVFLQNITGFMVGQQYEAGGIAKHGAKMVTAVATAQVPKFTILIGGSFGAGNYGMCGRAYDPRFLFMWPNARISVMGGEQAAGVLAQVKRDQKEKQGENWSAEAEAEFKQPIIDTYEHQGHPYYASARLWDDGVIDPADTRQVLGLAISASLNKPIEETKFGLFRM</sequence>
<dbReference type="EMBL" id="BSST01000001">
    <property type="protein sequence ID" value="GLX79862.1"/>
    <property type="molecule type" value="Genomic_DNA"/>
</dbReference>
<evidence type="ECO:0000259" key="1">
    <source>
        <dbReference type="PROSITE" id="PS50980"/>
    </source>
</evidence>
<dbReference type="InterPro" id="IPR034733">
    <property type="entry name" value="AcCoA_carboxyl_beta"/>
</dbReference>
<feature type="domain" description="CoA carboxyltransferase N-terminal" evidence="1">
    <location>
        <begin position="22"/>
        <end position="278"/>
    </location>
</feature>
<accession>A0ABQ6GZ54</accession>
<dbReference type="InterPro" id="IPR045190">
    <property type="entry name" value="MCCB/AccD1-like"/>
</dbReference>
<comment type="caution">
    <text evidence="3">The sequence shown here is derived from an EMBL/GenBank/DDBJ whole genome shotgun (WGS) entry which is preliminary data.</text>
</comment>
<dbReference type="PROSITE" id="PS50980">
    <property type="entry name" value="COA_CT_NTER"/>
    <property type="match status" value="1"/>
</dbReference>
<proteinExistence type="predicted"/>
<dbReference type="InterPro" id="IPR029045">
    <property type="entry name" value="ClpP/crotonase-like_dom_sf"/>
</dbReference>
<dbReference type="Proteomes" id="UP001157186">
    <property type="component" value="Unassembled WGS sequence"/>
</dbReference>